<dbReference type="NCBIfam" id="TIGR01484">
    <property type="entry name" value="HAD-SF-IIB"/>
    <property type="match status" value="1"/>
</dbReference>
<comment type="pathway">
    <text evidence="1 4">Glycan biosynthesis; trehalose biosynthesis.</text>
</comment>
<keyword evidence="6" id="KW-1185">Reference proteome</keyword>
<evidence type="ECO:0000313" key="6">
    <source>
        <dbReference type="Proteomes" id="UP000219494"/>
    </source>
</evidence>
<dbReference type="RefSeq" id="WP_097063068.1">
    <property type="nucleotide sequence ID" value="NZ_OBMI01000001.1"/>
</dbReference>
<keyword evidence="4" id="KW-0460">Magnesium</keyword>
<dbReference type="InterPro" id="IPR044651">
    <property type="entry name" value="OTSB-like"/>
</dbReference>
<dbReference type="OrthoDB" id="9814913at2"/>
<dbReference type="InterPro" id="IPR003337">
    <property type="entry name" value="Trehalose_PPase"/>
</dbReference>
<comment type="cofactor">
    <cofactor evidence="4">
        <name>Mg(2+)</name>
        <dbReference type="ChEBI" id="CHEBI:18420"/>
    </cofactor>
</comment>
<comment type="similarity">
    <text evidence="2 4">Belongs to the trehalose phosphatase family.</text>
</comment>
<dbReference type="Pfam" id="PF02358">
    <property type="entry name" value="Trehalose_PPase"/>
    <property type="match status" value="1"/>
</dbReference>
<dbReference type="GO" id="GO:0005992">
    <property type="term" value="P:trehalose biosynthetic process"/>
    <property type="evidence" value="ECO:0007669"/>
    <property type="project" value="UniProtKB-UniPathway"/>
</dbReference>
<dbReference type="SUPFAM" id="SSF56784">
    <property type="entry name" value="HAD-like"/>
    <property type="match status" value="1"/>
</dbReference>
<protein>
    <recommendedName>
        <fullName evidence="4">Trehalose 6-phosphate phosphatase</fullName>
        <ecNumber evidence="4">3.1.3.12</ecNumber>
    </recommendedName>
</protein>
<accession>A0A285QHF0</accession>
<dbReference type="InterPro" id="IPR006379">
    <property type="entry name" value="HAD-SF_hydro_IIB"/>
</dbReference>
<keyword evidence="3 4" id="KW-0378">Hydrolase</keyword>
<dbReference type="NCBIfam" id="TIGR00685">
    <property type="entry name" value="T6PP"/>
    <property type="match status" value="1"/>
</dbReference>
<dbReference type="EC" id="3.1.3.12" evidence="4"/>
<dbReference type="Proteomes" id="UP000219494">
    <property type="component" value="Unassembled WGS sequence"/>
</dbReference>
<name>A0A285QHF0_9SPHN</name>
<dbReference type="PANTHER" id="PTHR43768">
    <property type="entry name" value="TREHALOSE 6-PHOSPHATE PHOSPHATASE"/>
    <property type="match status" value="1"/>
</dbReference>
<keyword evidence="4" id="KW-0479">Metal-binding</keyword>
<evidence type="ECO:0000256" key="3">
    <source>
        <dbReference type="ARBA" id="ARBA00022801"/>
    </source>
</evidence>
<dbReference type="GO" id="GO:0046872">
    <property type="term" value="F:metal ion binding"/>
    <property type="evidence" value="ECO:0007669"/>
    <property type="project" value="UniProtKB-KW"/>
</dbReference>
<gene>
    <name evidence="5" type="ORF">SAMN06297144_1273</name>
</gene>
<dbReference type="PANTHER" id="PTHR43768:SF3">
    <property type="entry name" value="TREHALOSE 6-PHOSPHATE PHOSPHATASE"/>
    <property type="match status" value="1"/>
</dbReference>
<comment type="catalytic activity">
    <reaction evidence="4">
        <text>alpha,alpha-trehalose 6-phosphate + H2O = alpha,alpha-trehalose + phosphate</text>
        <dbReference type="Rhea" id="RHEA:23420"/>
        <dbReference type="ChEBI" id="CHEBI:15377"/>
        <dbReference type="ChEBI" id="CHEBI:16551"/>
        <dbReference type="ChEBI" id="CHEBI:43474"/>
        <dbReference type="ChEBI" id="CHEBI:58429"/>
        <dbReference type="EC" id="3.1.3.12"/>
    </reaction>
</comment>
<dbReference type="InterPro" id="IPR036412">
    <property type="entry name" value="HAD-like_sf"/>
</dbReference>
<dbReference type="Gene3D" id="3.40.50.1000">
    <property type="entry name" value="HAD superfamily/HAD-like"/>
    <property type="match status" value="1"/>
</dbReference>
<dbReference type="InterPro" id="IPR023214">
    <property type="entry name" value="HAD_sf"/>
</dbReference>
<dbReference type="Gene3D" id="3.30.70.1020">
    <property type="entry name" value="Trehalose-6-phosphate phosphatase related protein, domain 2"/>
    <property type="match status" value="1"/>
</dbReference>
<proteinExistence type="inferred from homology"/>
<dbReference type="AlphaFoldDB" id="A0A285QHF0"/>
<dbReference type="EMBL" id="OBMI01000001">
    <property type="protein sequence ID" value="SOB80859.1"/>
    <property type="molecule type" value="Genomic_DNA"/>
</dbReference>
<evidence type="ECO:0000256" key="4">
    <source>
        <dbReference type="RuleBase" id="RU361117"/>
    </source>
</evidence>
<evidence type="ECO:0000313" key="5">
    <source>
        <dbReference type="EMBL" id="SOB80859.1"/>
    </source>
</evidence>
<organism evidence="5 6">
    <name type="scientific">Sphingomonas guangdongensis</name>
    <dbReference type="NCBI Taxonomy" id="1141890"/>
    <lineage>
        <taxon>Bacteria</taxon>
        <taxon>Pseudomonadati</taxon>
        <taxon>Pseudomonadota</taxon>
        <taxon>Alphaproteobacteria</taxon>
        <taxon>Sphingomonadales</taxon>
        <taxon>Sphingomonadaceae</taxon>
        <taxon>Sphingomonas</taxon>
    </lineage>
</organism>
<evidence type="ECO:0000256" key="1">
    <source>
        <dbReference type="ARBA" id="ARBA00005199"/>
    </source>
</evidence>
<dbReference type="UniPathway" id="UPA00299"/>
<comment type="function">
    <text evidence="4">Removes the phosphate from trehalose 6-phosphate to produce free trehalose.</text>
</comment>
<dbReference type="GO" id="GO:0004805">
    <property type="term" value="F:trehalose-phosphatase activity"/>
    <property type="evidence" value="ECO:0007669"/>
    <property type="project" value="UniProtKB-EC"/>
</dbReference>
<reference evidence="5 6" key="1">
    <citation type="submission" date="2017-07" db="EMBL/GenBank/DDBJ databases">
        <authorList>
            <person name="Sun Z.S."/>
            <person name="Albrecht U."/>
            <person name="Echele G."/>
            <person name="Lee C.C."/>
        </authorList>
    </citation>
    <scope>NUCLEOTIDE SEQUENCE [LARGE SCALE GENOMIC DNA]</scope>
    <source>
        <strain evidence="5 6">CGMCC 1.12672</strain>
    </source>
</reference>
<sequence>MPPAELLDLRPPPALDGDESLFLDFDGTLVELAGAPDAIVVDDALRDLLIRLGERLDGRVAIVSGRSVEQLDAFLGDALAGVAVVGSHGAETRAAGGALVVPDRPDALAAAERALVDHFADRGGVVIERKSLGVAVHYRHQPEAEAEANDLVARYAGRAGLVAQPGKMMAELRLGGADKGSAIAALLQQPPFAAGRPVFLGDDVTDEDGFRAVAAAGGAGVLVGEARATAATHRLDGVAAVRRWLAAAA</sequence>
<evidence type="ECO:0000256" key="2">
    <source>
        <dbReference type="ARBA" id="ARBA00008770"/>
    </source>
</evidence>